<evidence type="ECO:0000256" key="1">
    <source>
        <dbReference type="SAM" id="MobiDB-lite"/>
    </source>
</evidence>
<reference evidence="2 3" key="1">
    <citation type="submission" date="2022-05" db="EMBL/GenBank/DDBJ databases">
        <authorList>
            <consortium name="Genoscope - CEA"/>
            <person name="William W."/>
        </authorList>
    </citation>
    <scope>NUCLEOTIDE SEQUENCE [LARGE SCALE GENOMIC DNA]</scope>
</reference>
<feature type="compositionally biased region" description="Acidic residues" evidence="1">
    <location>
        <begin position="1"/>
        <end position="15"/>
    </location>
</feature>
<sequence length="111" mass="13077">MEDVPELERDEEEEKKEENTLDSLLTIRGSRRHQLNEDDDDEEDDDERRSFPLVDNWLSHVWASNFLFLCVPTGCTHFGIQESLKTRQDKKVYRLDSLYGSICVYACVLCF</sequence>
<protein>
    <submittedName>
        <fullName evidence="2">Uncharacterized protein</fullName>
    </submittedName>
</protein>
<gene>
    <name evidence="2" type="ORF">PLOB_00032002</name>
</gene>
<proteinExistence type="predicted"/>
<evidence type="ECO:0000313" key="2">
    <source>
        <dbReference type="EMBL" id="CAH3125769.1"/>
    </source>
</evidence>
<evidence type="ECO:0000313" key="3">
    <source>
        <dbReference type="Proteomes" id="UP001159405"/>
    </source>
</evidence>
<name>A0ABN8NXB4_9CNID</name>
<organism evidence="2 3">
    <name type="scientific">Porites lobata</name>
    <dbReference type="NCBI Taxonomy" id="104759"/>
    <lineage>
        <taxon>Eukaryota</taxon>
        <taxon>Metazoa</taxon>
        <taxon>Cnidaria</taxon>
        <taxon>Anthozoa</taxon>
        <taxon>Hexacorallia</taxon>
        <taxon>Scleractinia</taxon>
        <taxon>Fungiina</taxon>
        <taxon>Poritidae</taxon>
        <taxon>Porites</taxon>
    </lineage>
</organism>
<feature type="region of interest" description="Disordered" evidence="1">
    <location>
        <begin position="1"/>
        <end position="20"/>
    </location>
</feature>
<dbReference type="EMBL" id="CALNXK010000041">
    <property type="protein sequence ID" value="CAH3125769.1"/>
    <property type="molecule type" value="Genomic_DNA"/>
</dbReference>
<accession>A0ABN8NXB4</accession>
<keyword evidence="3" id="KW-1185">Reference proteome</keyword>
<comment type="caution">
    <text evidence="2">The sequence shown here is derived from an EMBL/GenBank/DDBJ whole genome shotgun (WGS) entry which is preliminary data.</text>
</comment>
<dbReference type="Proteomes" id="UP001159405">
    <property type="component" value="Unassembled WGS sequence"/>
</dbReference>